<dbReference type="SUPFAM" id="SSF102712">
    <property type="entry name" value="JAB1/MPN domain"/>
    <property type="match status" value="1"/>
</dbReference>
<name>A0ABU8Q643_9SPHN</name>
<feature type="domain" description="JAB" evidence="6">
    <location>
        <begin position="8"/>
        <end position="124"/>
    </location>
</feature>
<reference evidence="7 8" key="1">
    <citation type="submission" date="2023-12" db="EMBL/GenBank/DDBJ databases">
        <title>Gut-associated functions are favored during microbiome assembly across C. elegans life.</title>
        <authorList>
            <person name="Zimmermann J."/>
        </authorList>
    </citation>
    <scope>NUCLEOTIDE SEQUENCE [LARGE SCALE GENOMIC DNA]</scope>
    <source>
        <strain evidence="7 8">JUb134</strain>
    </source>
</reference>
<dbReference type="InterPro" id="IPR028090">
    <property type="entry name" value="JAB_dom_prok"/>
</dbReference>
<evidence type="ECO:0000256" key="2">
    <source>
        <dbReference type="ARBA" id="ARBA00022723"/>
    </source>
</evidence>
<comment type="caution">
    <text evidence="7">The sequence shown here is derived from an EMBL/GenBank/DDBJ whole genome shotgun (WGS) entry which is preliminary data.</text>
</comment>
<gene>
    <name evidence="7" type="ORF">WH159_09850</name>
</gene>
<dbReference type="EMBL" id="JBBGZA010000001">
    <property type="protein sequence ID" value="MEJ5094838.1"/>
    <property type="molecule type" value="Genomic_DNA"/>
</dbReference>
<keyword evidence="3" id="KW-0378">Hydrolase</keyword>
<proteinExistence type="predicted"/>
<keyword evidence="5" id="KW-0482">Metalloprotease</keyword>
<accession>A0ABU8Q643</accession>
<dbReference type="RefSeq" id="WP_132884603.1">
    <property type="nucleotide sequence ID" value="NZ_JBBGZA010000001.1"/>
</dbReference>
<evidence type="ECO:0000313" key="8">
    <source>
        <dbReference type="Proteomes" id="UP001380365"/>
    </source>
</evidence>
<evidence type="ECO:0000259" key="6">
    <source>
        <dbReference type="Pfam" id="PF14464"/>
    </source>
</evidence>
<dbReference type="Gene3D" id="3.40.140.10">
    <property type="entry name" value="Cytidine Deaminase, domain 2"/>
    <property type="match status" value="1"/>
</dbReference>
<dbReference type="Pfam" id="PF14464">
    <property type="entry name" value="Prok-JAB"/>
    <property type="match status" value="1"/>
</dbReference>
<sequence>MRLFLREEVRRGLHRAVSAAGRLEIGGVLMAEQIAPGSFHVVEFTTDGRTGSSAHFVRSVDNHRAALKDFFQRTASDFGRFNYLGEWHSHPNHQPVPSTEDVFSMESLVSGERDIPFAVLLIVQAGRRTLACTATLFERDGEPRPVAISDVPFTATGE</sequence>
<keyword evidence="1" id="KW-0645">Protease</keyword>
<dbReference type="Proteomes" id="UP001380365">
    <property type="component" value="Unassembled WGS sequence"/>
</dbReference>
<evidence type="ECO:0000256" key="4">
    <source>
        <dbReference type="ARBA" id="ARBA00022833"/>
    </source>
</evidence>
<keyword evidence="4" id="KW-0862">Zinc</keyword>
<protein>
    <submittedName>
        <fullName evidence="7">Mov34/MPN/PAD-1 family protein</fullName>
    </submittedName>
</protein>
<evidence type="ECO:0000256" key="5">
    <source>
        <dbReference type="ARBA" id="ARBA00023049"/>
    </source>
</evidence>
<keyword evidence="8" id="KW-1185">Reference proteome</keyword>
<evidence type="ECO:0000256" key="1">
    <source>
        <dbReference type="ARBA" id="ARBA00022670"/>
    </source>
</evidence>
<organism evidence="7 8">
    <name type="scientific">Sphingomonas molluscorum</name>
    <dbReference type="NCBI Taxonomy" id="418184"/>
    <lineage>
        <taxon>Bacteria</taxon>
        <taxon>Pseudomonadati</taxon>
        <taxon>Pseudomonadota</taxon>
        <taxon>Alphaproteobacteria</taxon>
        <taxon>Sphingomonadales</taxon>
        <taxon>Sphingomonadaceae</taxon>
        <taxon>Sphingomonas</taxon>
    </lineage>
</organism>
<evidence type="ECO:0000256" key="3">
    <source>
        <dbReference type="ARBA" id="ARBA00022801"/>
    </source>
</evidence>
<keyword evidence="2" id="KW-0479">Metal-binding</keyword>
<evidence type="ECO:0000313" key="7">
    <source>
        <dbReference type="EMBL" id="MEJ5094838.1"/>
    </source>
</evidence>